<feature type="transmembrane region" description="Helical" evidence="1">
    <location>
        <begin position="105"/>
        <end position="127"/>
    </location>
</feature>
<feature type="transmembrane region" description="Helical" evidence="1">
    <location>
        <begin position="428"/>
        <end position="445"/>
    </location>
</feature>
<feature type="transmembrane region" description="Helical" evidence="1">
    <location>
        <begin position="259"/>
        <end position="281"/>
    </location>
</feature>
<reference evidence="3 4" key="1">
    <citation type="submission" date="2019-06" db="EMBL/GenBank/DDBJ databases">
        <title>Nitrosomonas stercoris KYUHI-S whole genome shotgun sequence.</title>
        <authorList>
            <person name="Nakagawa T."/>
            <person name="Tsuchiya Y."/>
            <person name="Takahashi R."/>
        </authorList>
    </citation>
    <scope>NUCLEOTIDE SEQUENCE [LARGE SCALE GENOMIC DNA]</scope>
    <source>
        <strain evidence="3 4">KYUHI-S</strain>
    </source>
</reference>
<dbReference type="AlphaFoldDB" id="A0A4Y1YLT4"/>
<keyword evidence="1" id="KW-1133">Transmembrane helix</keyword>
<proteinExistence type="predicted"/>
<dbReference type="EMBL" id="AP019755">
    <property type="protein sequence ID" value="BBL33981.1"/>
    <property type="molecule type" value="Genomic_DNA"/>
</dbReference>
<dbReference type="PANTHER" id="PTHR36834:SF1">
    <property type="entry name" value="INTEGRAL MEMBRANE PROTEIN"/>
    <property type="match status" value="1"/>
</dbReference>
<accession>A0A4Y1YLT4</accession>
<feature type="transmembrane region" description="Helical" evidence="1">
    <location>
        <begin position="698"/>
        <end position="718"/>
    </location>
</feature>
<feature type="transmembrane region" description="Helical" evidence="1">
    <location>
        <begin position="317"/>
        <end position="336"/>
    </location>
</feature>
<feature type="transmembrane region" description="Helical" evidence="1">
    <location>
        <begin position="177"/>
        <end position="196"/>
    </location>
</feature>
<dbReference type="Pfam" id="PF04892">
    <property type="entry name" value="VanZ"/>
    <property type="match status" value="3"/>
</dbReference>
<dbReference type="InterPro" id="IPR006976">
    <property type="entry name" value="VanZ-like"/>
</dbReference>
<dbReference type="Proteomes" id="UP000316473">
    <property type="component" value="Chromosome"/>
</dbReference>
<feature type="transmembrane region" description="Helical" evidence="1">
    <location>
        <begin position="287"/>
        <end position="305"/>
    </location>
</feature>
<feature type="transmembrane region" description="Helical" evidence="1">
    <location>
        <begin position="74"/>
        <end position="93"/>
    </location>
</feature>
<evidence type="ECO:0000256" key="1">
    <source>
        <dbReference type="SAM" id="Phobius"/>
    </source>
</evidence>
<feature type="domain" description="VanZ-like" evidence="2">
    <location>
        <begin position="28"/>
        <end position="153"/>
    </location>
</feature>
<feature type="transmembrane region" description="Helical" evidence="1">
    <location>
        <begin position="755"/>
        <end position="772"/>
    </location>
</feature>
<feature type="transmembrane region" description="Helical" evidence="1">
    <location>
        <begin position="523"/>
        <end position="544"/>
    </location>
</feature>
<keyword evidence="1" id="KW-0472">Membrane</keyword>
<feature type="transmembrane region" description="Helical" evidence="1">
    <location>
        <begin position="229"/>
        <end position="247"/>
    </location>
</feature>
<evidence type="ECO:0000313" key="4">
    <source>
        <dbReference type="Proteomes" id="UP000316473"/>
    </source>
</evidence>
<feature type="transmembrane region" description="Helical" evidence="1">
    <location>
        <begin position="485"/>
        <end position="503"/>
    </location>
</feature>
<dbReference type="InterPro" id="IPR053150">
    <property type="entry name" value="Teicoplanin_resist-assoc"/>
</dbReference>
<organism evidence="3 4">
    <name type="scientific">Nitrosomonas stercoris</name>
    <dbReference type="NCBI Taxonomy" id="1444684"/>
    <lineage>
        <taxon>Bacteria</taxon>
        <taxon>Pseudomonadati</taxon>
        <taxon>Pseudomonadota</taxon>
        <taxon>Betaproteobacteria</taxon>
        <taxon>Nitrosomonadales</taxon>
        <taxon>Nitrosomonadaceae</taxon>
        <taxon>Nitrosomonas</taxon>
    </lineage>
</organism>
<feature type="transmembrane region" description="Helical" evidence="1">
    <location>
        <begin position="668"/>
        <end position="691"/>
    </location>
</feature>
<feature type="transmembrane region" description="Helical" evidence="1">
    <location>
        <begin position="596"/>
        <end position="617"/>
    </location>
</feature>
<feature type="transmembrane region" description="Helical" evidence="1">
    <location>
        <begin position="25"/>
        <end position="44"/>
    </location>
</feature>
<evidence type="ECO:0000313" key="3">
    <source>
        <dbReference type="EMBL" id="BBL33981.1"/>
    </source>
</evidence>
<feature type="transmembrane region" description="Helical" evidence="1">
    <location>
        <begin position="374"/>
        <end position="392"/>
    </location>
</feature>
<feature type="transmembrane region" description="Helical" evidence="1">
    <location>
        <begin position="556"/>
        <end position="576"/>
    </location>
</feature>
<feature type="domain" description="VanZ-like" evidence="2">
    <location>
        <begin position="184"/>
        <end position="302"/>
    </location>
</feature>
<feature type="transmembrane region" description="Helical" evidence="1">
    <location>
        <begin position="404"/>
        <end position="422"/>
    </location>
</feature>
<feature type="domain" description="VanZ-like" evidence="2">
    <location>
        <begin position="324"/>
        <end position="445"/>
    </location>
</feature>
<sequence length="776" mass="85760">MHAAHLGTLSAQNTVELAPRQRWQLSWLLLLWAAFIIYGSWVPLNFQPSDPAEIWNTLWQWSAWDSLREQRIDTAVNVLLTVPLGFGLALLWINSQARTHVLAGIFVRVAIVLLVLALSVLAEYGQGFIPGRSESLGDVLAQTAGTIFGLILHARFGNQARVWLIKVGTAVDTQSRVTHSLHGYLVALLLFAVMPLDLTLDIGELYHKWQDGRVILLPFSDMRGTTPEIIYELVTDVLLWVPVGALWRLNEPLRTPGAIALRAALLALAIECIQLLVLSRLSDTTDVILAIVGAFLGALIVPYLQQVAASGQDALQRIWKIGLLVWLAVVVMIYSFPFDMQWPQQGWLALEEAFTRVPFITYFRRHEFGALNEILRKLLVFLPGGLLIRLWLTSAAKTPSRVALVWLALLAFLLEAGQVLLPERVAELTDALLATLGAILGWRLAGWLTKVNYTLPAEAATVVNDMSLHAQRNNQSTYRTGSSSWWWHGVSIAGLMAALWLFARVPDVPYNVIKLMPMSPAGLMAALGLALVIWWIAVLPVAFISMSQVMAMALPLWLLLHGIITFAVLRTTVALPMLHKVIGSPILAWPSFAEDLVRYLALHSALLLPLCGGAALVKAVRKTTALAGLLYWFFLVALVAWPLHWVIVEQAATDNLTELMRDNGSFGASSWLALSIMAIGITAGALASLLFEHRHWRGLLIWIGVSAAITPVALLMGLESTIVKYDQVFSAPQFILSSSREAYADGPELALRYSLAWLAAVGTLTWLQIPWWRRAT</sequence>
<name>A0A4Y1YLT4_9PROT</name>
<protein>
    <recommendedName>
        <fullName evidence="2">VanZ-like domain-containing protein</fullName>
    </recommendedName>
</protein>
<dbReference type="KEGG" id="nst:Nstercoris_00209"/>
<feature type="transmembrane region" description="Helical" evidence="1">
    <location>
        <begin position="629"/>
        <end position="648"/>
    </location>
</feature>
<keyword evidence="1" id="KW-0812">Transmembrane</keyword>
<dbReference type="PANTHER" id="PTHR36834">
    <property type="entry name" value="MEMBRANE PROTEIN-RELATED"/>
    <property type="match status" value="1"/>
</dbReference>
<gene>
    <name evidence="3" type="ORF">Nstercoris_00209</name>
</gene>
<evidence type="ECO:0000259" key="2">
    <source>
        <dbReference type="Pfam" id="PF04892"/>
    </source>
</evidence>
<feature type="transmembrane region" description="Helical" evidence="1">
    <location>
        <begin position="139"/>
        <end position="156"/>
    </location>
</feature>
<keyword evidence="4" id="KW-1185">Reference proteome</keyword>